<sequence length="277" mass="29592">MIVVTGSTGNVGRVLVRALAEAGERVTAVSRRPSDMPEGVTHHVADLADPESLEPALDGADALFLLVAGAGEHLNPRGILDVAKAAGVRRIVLQSSQAAGTRPESGSHSPLRALEDTVRRSGLEWTVLRPGGFDSNAFAWAETIRSRRTAAAPFGDVGLPTVDPADIAEVAAVVLRERGHSGHTYEITGPAPTTPRQRAQSIGDALGEPVRFVEQSREEAREQMLRFMPEPVVDGTLAILGEPSAAERRVSPDVERILGRAPRAFADWARRNADAFR</sequence>
<organism evidence="2 3">
    <name type="scientific">Streptosporangium oxazolinicum</name>
    <dbReference type="NCBI Taxonomy" id="909287"/>
    <lineage>
        <taxon>Bacteria</taxon>
        <taxon>Bacillati</taxon>
        <taxon>Actinomycetota</taxon>
        <taxon>Actinomycetes</taxon>
        <taxon>Streptosporangiales</taxon>
        <taxon>Streptosporangiaceae</taxon>
        <taxon>Streptosporangium</taxon>
    </lineage>
</organism>
<reference evidence="3" key="1">
    <citation type="journal article" date="2019" name="Int. J. Syst. Evol. Microbiol.">
        <title>The Global Catalogue of Microorganisms (GCM) 10K type strain sequencing project: providing services to taxonomists for standard genome sequencing and annotation.</title>
        <authorList>
            <consortium name="The Broad Institute Genomics Platform"/>
            <consortium name="The Broad Institute Genome Sequencing Center for Infectious Disease"/>
            <person name="Wu L."/>
            <person name="Ma J."/>
        </authorList>
    </citation>
    <scope>NUCLEOTIDE SEQUENCE [LARGE SCALE GENOMIC DNA]</scope>
    <source>
        <strain evidence="3">JCM 17388</strain>
    </source>
</reference>
<evidence type="ECO:0000259" key="1">
    <source>
        <dbReference type="Pfam" id="PF13460"/>
    </source>
</evidence>
<feature type="domain" description="NAD(P)-binding" evidence="1">
    <location>
        <begin position="6"/>
        <end position="177"/>
    </location>
</feature>
<protein>
    <submittedName>
        <fullName evidence="2">NAD(P)H-binding protein</fullName>
    </submittedName>
</protein>
<dbReference type="InterPro" id="IPR051604">
    <property type="entry name" value="Ergot_Alk_Oxidoreductase"/>
</dbReference>
<gene>
    <name evidence="2" type="ORF">GCM10022252_01090</name>
</gene>
<dbReference type="Gene3D" id="3.40.50.720">
    <property type="entry name" value="NAD(P)-binding Rossmann-like Domain"/>
    <property type="match status" value="1"/>
</dbReference>
<dbReference type="RefSeq" id="WP_344913697.1">
    <property type="nucleotide sequence ID" value="NZ_BAABAQ010000001.1"/>
</dbReference>
<dbReference type="PANTHER" id="PTHR43162">
    <property type="match status" value="1"/>
</dbReference>
<dbReference type="Gene3D" id="3.90.25.10">
    <property type="entry name" value="UDP-galactose 4-epimerase, domain 1"/>
    <property type="match status" value="1"/>
</dbReference>
<dbReference type="SUPFAM" id="SSF51735">
    <property type="entry name" value="NAD(P)-binding Rossmann-fold domains"/>
    <property type="match status" value="1"/>
</dbReference>
<evidence type="ECO:0000313" key="3">
    <source>
        <dbReference type="Proteomes" id="UP001501251"/>
    </source>
</evidence>
<dbReference type="PANTHER" id="PTHR43162:SF1">
    <property type="entry name" value="PRESTALK A DIFFERENTIATION PROTEIN A"/>
    <property type="match status" value="1"/>
</dbReference>
<dbReference type="InterPro" id="IPR036291">
    <property type="entry name" value="NAD(P)-bd_dom_sf"/>
</dbReference>
<comment type="caution">
    <text evidence="2">The sequence shown here is derived from an EMBL/GenBank/DDBJ whole genome shotgun (WGS) entry which is preliminary data.</text>
</comment>
<evidence type="ECO:0000313" key="2">
    <source>
        <dbReference type="EMBL" id="GAA4179503.1"/>
    </source>
</evidence>
<dbReference type="InterPro" id="IPR016040">
    <property type="entry name" value="NAD(P)-bd_dom"/>
</dbReference>
<proteinExistence type="predicted"/>
<dbReference type="Proteomes" id="UP001501251">
    <property type="component" value="Unassembled WGS sequence"/>
</dbReference>
<dbReference type="Pfam" id="PF13460">
    <property type="entry name" value="NAD_binding_10"/>
    <property type="match status" value="1"/>
</dbReference>
<accession>A0ABP8A7W2</accession>
<keyword evidence="3" id="KW-1185">Reference proteome</keyword>
<name>A0ABP8A7W2_9ACTN</name>
<dbReference type="EMBL" id="BAABAQ010000001">
    <property type="protein sequence ID" value="GAA4179503.1"/>
    <property type="molecule type" value="Genomic_DNA"/>
</dbReference>